<evidence type="ECO:0000313" key="3">
    <source>
        <dbReference type="Proteomes" id="UP000316184"/>
    </source>
</evidence>
<evidence type="ECO:0000259" key="1">
    <source>
        <dbReference type="Pfam" id="PF02627"/>
    </source>
</evidence>
<dbReference type="EMBL" id="VIWX01000001">
    <property type="protein sequence ID" value="TWG07713.1"/>
    <property type="molecule type" value="Genomic_DNA"/>
</dbReference>
<dbReference type="GO" id="GO:0051920">
    <property type="term" value="F:peroxiredoxin activity"/>
    <property type="evidence" value="ECO:0007669"/>
    <property type="project" value="InterPro"/>
</dbReference>
<dbReference type="Gene3D" id="1.20.1290.10">
    <property type="entry name" value="AhpD-like"/>
    <property type="match status" value="1"/>
</dbReference>
<sequence>MAENATAATGADPMTDRIFLDKQTPTVFKALTATAAEISAQAGDLGLERTLLELVNIRASQLNGCAYCLDLHTRRALDAGETSQRLAVLPGWRDTELFTARERAALELSEAVTLVADQRPDDATYARARTALTDDEVSLVLWAAITINAFNRVSILSRHPLRSPRRTRSEP</sequence>
<protein>
    <submittedName>
        <fullName evidence="2">AhpD family alkylhydroperoxidase</fullName>
    </submittedName>
</protein>
<dbReference type="PANTHER" id="PTHR35446:SF2">
    <property type="entry name" value="CARBOXYMUCONOLACTONE DECARBOXYLASE-LIKE DOMAIN-CONTAINING PROTEIN"/>
    <property type="match status" value="1"/>
</dbReference>
<proteinExistence type="predicted"/>
<reference evidence="2 3" key="1">
    <citation type="submission" date="2019-06" db="EMBL/GenBank/DDBJ databases">
        <title>Sequencing the genomes of 1000 actinobacteria strains.</title>
        <authorList>
            <person name="Klenk H.-P."/>
        </authorList>
    </citation>
    <scope>NUCLEOTIDE SEQUENCE [LARGE SCALE GENOMIC DNA]</scope>
    <source>
        <strain evidence="2 3">DSM 46699</strain>
    </source>
</reference>
<organism evidence="2 3">
    <name type="scientific">Saccharopolyspora dendranthemae</name>
    <dbReference type="NCBI Taxonomy" id="1181886"/>
    <lineage>
        <taxon>Bacteria</taxon>
        <taxon>Bacillati</taxon>
        <taxon>Actinomycetota</taxon>
        <taxon>Actinomycetes</taxon>
        <taxon>Pseudonocardiales</taxon>
        <taxon>Pseudonocardiaceae</taxon>
        <taxon>Saccharopolyspora</taxon>
    </lineage>
</organism>
<evidence type="ECO:0000313" key="2">
    <source>
        <dbReference type="EMBL" id="TWG07713.1"/>
    </source>
</evidence>
<dbReference type="AlphaFoldDB" id="A0A561V7Y9"/>
<feature type="domain" description="Carboxymuconolactone decarboxylase-like" evidence="1">
    <location>
        <begin position="25"/>
        <end position="110"/>
    </location>
</feature>
<gene>
    <name evidence="2" type="ORF">FHU35_11331</name>
</gene>
<dbReference type="NCBIfam" id="TIGR00778">
    <property type="entry name" value="ahpD_dom"/>
    <property type="match status" value="1"/>
</dbReference>
<keyword evidence="2" id="KW-0575">Peroxidase</keyword>
<dbReference type="SUPFAM" id="SSF69118">
    <property type="entry name" value="AhpD-like"/>
    <property type="match status" value="1"/>
</dbReference>
<accession>A0A561V7Y9</accession>
<keyword evidence="2" id="KW-0560">Oxidoreductase</keyword>
<dbReference type="RefSeq" id="WP_246110012.1">
    <property type="nucleotide sequence ID" value="NZ_VIWX01000001.1"/>
</dbReference>
<name>A0A561V7Y9_9PSEU</name>
<dbReference type="Pfam" id="PF02627">
    <property type="entry name" value="CMD"/>
    <property type="match status" value="1"/>
</dbReference>
<dbReference type="InterPro" id="IPR029032">
    <property type="entry name" value="AhpD-like"/>
</dbReference>
<keyword evidence="3" id="KW-1185">Reference proteome</keyword>
<dbReference type="InterPro" id="IPR003779">
    <property type="entry name" value="CMD-like"/>
</dbReference>
<dbReference type="PANTHER" id="PTHR35446">
    <property type="entry name" value="SI:CH211-175M2.5"/>
    <property type="match status" value="1"/>
</dbReference>
<comment type="caution">
    <text evidence="2">The sequence shown here is derived from an EMBL/GenBank/DDBJ whole genome shotgun (WGS) entry which is preliminary data.</text>
</comment>
<dbReference type="InterPro" id="IPR004675">
    <property type="entry name" value="AhpD_core"/>
</dbReference>
<dbReference type="Proteomes" id="UP000316184">
    <property type="component" value="Unassembled WGS sequence"/>
</dbReference>